<keyword evidence="1" id="KW-0732">Signal</keyword>
<dbReference type="Proteomes" id="UP000038009">
    <property type="component" value="Unassembled WGS sequence"/>
</dbReference>
<accession>A0A0N1PC78</accession>
<name>A0A0N1PC78_LEPSE</name>
<protein>
    <recommendedName>
        <fullName evidence="4">Secreted protein</fullName>
    </recommendedName>
</protein>
<reference evidence="2 3" key="1">
    <citation type="journal article" date="2015" name="PLoS Pathog.">
        <title>Leptomonas seymouri: Adaptations to the Dixenous Life Cycle Analyzed by Genome Sequencing, Transcriptome Profiling and Co-infection with Leishmania donovani.</title>
        <authorList>
            <person name="Kraeva N."/>
            <person name="Butenko A."/>
            <person name="Hlavacova J."/>
            <person name="Kostygov A."/>
            <person name="Myskova J."/>
            <person name="Grybchuk D."/>
            <person name="Lestinova T."/>
            <person name="Votypka J."/>
            <person name="Volf P."/>
            <person name="Opperdoes F."/>
            <person name="Flegontov P."/>
            <person name="Lukes J."/>
            <person name="Yurchenko V."/>
        </authorList>
    </citation>
    <scope>NUCLEOTIDE SEQUENCE [LARGE SCALE GENOMIC DNA]</scope>
    <source>
        <strain evidence="2 3">ATCC 30220</strain>
    </source>
</reference>
<evidence type="ECO:0000313" key="3">
    <source>
        <dbReference type="Proteomes" id="UP000038009"/>
    </source>
</evidence>
<gene>
    <name evidence="2" type="ORF">ABL78_5985</name>
</gene>
<comment type="caution">
    <text evidence="2">The sequence shown here is derived from an EMBL/GenBank/DDBJ whole genome shotgun (WGS) entry which is preliminary data.</text>
</comment>
<dbReference type="EMBL" id="LJSK01000218">
    <property type="protein sequence ID" value="KPI84970.1"/>
    <property type="molecule type" value="Genomic_DNA"/>
</dbReference>
<evidence type="ECO:0000256" key="1">
    <source>
        <dbReference type="SAM" id="SignalP"/>
    </source>
</evidence>
<dbReference type="AlphaFoldDB" id="A0A0N1PC78"/>
<proteinExistence type="predicted"/>
<feature type="chain" id="PRO_5005879691" description="Secreted protein" evidence="1">
    <location>
        <begin position="24"/>
        <end position="167"/>
    </location>
</feature>
<feature type="signal peptide" evidence="1">
    <location>
        <begin position="1"/>
        <end position="23"/>
    </location>
</feature>
<organism evidence="2 3">
    <name type="scientific">Leptomonas seymouri</name>
    <dbReference type="NCBI Taxonomy" id="5684"/>
    <lineage>
        <taxon>Eukaryota</taxon>
        <taxon>Discoba</taxon>
        <taxon>Euglenozoa</taxon>
        <taxon>Kinetoplastea</taxon>
        <taxon>Metakinetoplastina</taxon>
        <taxon>Trypanosomatida</taxon>
        <taxon>Trypanosomatidae</taxon>
        <taxon>Leishmaniinae</taxon>
        <taxon>Leptomonas</taxon>
    </lineage>
</organism>
<evidence type="ECO:0000313" key="2">
    <source>
        <dbReference type="EMBL" id="KPI84970.1"/>
    </source>
</evidence>
<evidence type="ECO:0008006" key="4">
    <source>
        <dbReference type="Google" id="ProtNLM"/>
    </source>
</evidence>
<sequence length="167" mass="18248">MLFTRSLILLSGVLRWLVVGTGAYTAHVSLPPIVSSHTHSKCAHPFLSCSSIACHQLHRWMCMPLPFLVLTECVTATEAQRWSCLFVNAITAAASLCGPLMWGSLSLLLSCCCAVHLLQELYAMVDAFLLLLRFHVTISNSPLRGCAIAVSKCYAANMQTMMTPVYA</sequence>
<keyword evidence="3" id="KW-1185">Reference proteome</keyword>
<dbReference type="VEuPathDB" id="TriTrypDB:Lsey_0218_0120"/>